<dbReference type="Pfam" id="PF02221">
    <property type="entry name" value="E1_DerP2_DerF2"/>
    <property type="match status" value="1"/>
</dbReference>
<name>A0ABQ8YRS8_9EUKA</name>
<dbReference type="Proteomes" id="UP001150062">
    <property type="component" value="Unassembled WGS sequence"/>
</dbReference>
<dbReference type="SMART" id="SM00737">
    <property type="entry name" value="ML"/>
    <property type="match status" value="1"/>
</dbReference>
<comment type="function">
    <text evidence="1">Catalyzes the intermembrane transfer of phosphatidylglycerol and phosphatidylinositol.</text>
</comment>
<dbReference type="InterPro" id="IPR039670">
    <property type="entry name" value="NPC2-like"/>
</dbReference>
<reference evidence="11" key="1">
    <citation type="submission" date="2022-08" db="EMBL/GenBank/DDBJ databases">
        <title>Novel sulfate-reducing endosymbionts in the free-living metamonad Anaeramoeba.</title>
        <authorList>
            <person name="Jerlstrom-Hultqvist J."/>
            <person name="Cepicka I."/>
            <person name="Gallot-Lavallee L."/>
            <person name="Salas-Leiva D."/>
            <person name="Curtis B.A."/>
            <person name="Zahonova K."/>
            <person name="Pipaliya S."/>
            <person name="Dacks J."/>
            <person name="Roger A.J."/>
        </authorList>
    </citation>
    <scope>NUCLEOTIDE SEQUENCE</scope>
    <source>
        <strain evidence="11">Schooner1</strain>
    </source>
</reference>
<feature type="transmembrane region" description="Helical" evidence="8">
    <location>
        <begin position="376"/>
        <end position="398"/>
    </location>
</feature>
<protein>
    <submittedName>
        <fullName evidence="11">Niemann pick type c2 protein npc2-related</fullName>
    </submittedName>
</protein>
<evidence type="ECO:0000256" key="8">
    <source>
        <dbReference type="SAM" id="Phobius"/>
    </source>
</evidence>
<organism evidence="11 12">
    <name type="scientific">Anaeramoeba flamelloides</name>
    <dbReference type="NCBI Taxonomy" id="1746091"/>
    <lineage>
        <taxon>Eukaryota</taxon>
        <taxon>Metamonada</taxon>
        <taxon>Anaeramoebidae</taxon>
        <taxon>Anaeramoeba</taxon>
    </lineage>
</organism>
<evidence type="ECO:0000256" key="5">
    <source>
        <dbReference type="ARBA" id="ARBA00022729"/>
    </source>
</evidence>
<keyword evidence="4" id="KW-0813">Transport</keyword>
<evidence type="ECO:0000259" key="10">
    <source>
        <dbReference type="SMART" id="SM00737"/>
    </source>
</evidence>
<feature type="signal peptide" evidence="9">
    <location>
        <begin position="1"/>
        <end position="17"/>
    </location>
</feature>
<comment type="caution">
    <text evidence="11">The sequence shown here is derived from an EMBL/GenBank/DDBJ whole genome shotgun (WGS) entry which is preliminary data.</text>
</comment>
<keyword evidence="12" id="KW-1185">Reference proteome</keyword>
<feature type="region of interest" description="Disordered" evidence="7">
    <location>
        <begin position="352"/>
        <end position="371"/>
    </location>
</feature>
<evidence type="ECO:0000256" key="2">
    <source>
        <dbReference type="ARBA" id="ARBA00006370"/>
    </source>
</evidence>
<keyword evidence="8" id="KW-1133">Transmembrane helix</keyword>
<feature type="compositionally biased region" description="Acidic residues" evidence="7">
    <location>
        <begin position="447"/>
        <end position="473"/>
    </location>
</feature>
<proteinExistence type="inferred from homology"/>
<evidence type="ECO:0000256" key="3">
    <source>
        <dbReference type="ARBA" id="ARBA00011245"/>
    </source>
</evidence>
<dbReference type="InterPro" id="IPR003172">
    <property type="entry name" value="ML_dom"/>
</dbReference>
<comment type="subunit">
    <text evidence="3">Monomer.</text>
</comment>
<gene>
    <name evidence="11" type="ORF">M0813_18817</name>
</gene>
<accession>A0ABQ8YRS8</accession>
<evidence type="ECO:0000256" key="1">
    <source>
        <dbReference type="ARBA" id="ARBA00002053"/>
    </source>
</evidence>
<keyword evidence="6" id="KW-0445">Lipid transport</keyword>
<sequence length="473" mass="52235">MLKFLFIVCLFVTFASASIEWKNCNDGKYAIQLEDLQYTPGDAFIIGEKFSFNTTFEISEEIPGGTITISVYHNDFNGDPWLEQTATFCEYFYPCPVAPGTYVKKAESQSIPDIPQGQYLLHISLASTDKKTELACVEFEASVSEKNNPTPENCEYSSSMNWEVDANDIAIYEEPLAADRHTGSWMQVGDLGPYDHGDRGTFSKLQASEDNTFGEAPTTTAFQWCLNATVTEDKQVGDDYEITYEGDVWIGSEAERMSTWERYYMRGNVEFTGTWDGTSNELKDLTGTLNFNPAMHVPKSWSGPVSYGKLNPLPLSYFTASDIVQLIKSDTICQCEYDICGVCGGDNSTCTTPTPTATPTPSPTTDTKSDDNNNTIIAVSIIVPIAVIAIVIILVLVIRQRKQKKVAQTEIISANRFGNTGMSWSQITKENVKSTFSKSGSTGNTGNDEEGSDDDFSFDPTDDDSLEDLDDSD</sequence>
<evidence type="ECO:0000313" key="11">
    <source>
        <dbReference type="EMBL" id="KAJ6247290.1"/>
    </source>
</evidence>
<dbReference type="EMBL" id="JAOAOG010000127">
    <property type="protein sequence ID" value="KAJ6247290.1"/>
    <property type="molecule type" value="Genomic_DNA"/>
</dbReference>
<feature type="chain" id="PRO_5045792155" evidence="9">
    <location>
        <begin position="18"/>
        <end position="473"/>
    </location>
</feature>
<keyword evidence="5 9" id="KW-0732">Signal</keyword>
<evidence type="ECO:0000256" key="7">
    <source>
        <dbReference type="SAM" id="MobiDB-lite"/>
    </source>
</evidence>
<dbReference type="SUPFAM" id="SSF81296">
    <property type="entry name" value="E set domains"/>
    <property type="match status" value="1"/>
</dbReference>
<comment type="similarity">
    <text evidence="2">Belongs to the NPC2 family.</text>
</comment>
<feature type="compositionally biased region" description="Polar residues" evidence="7">
    <location>
        <begin position="434"/>
        <end position="445"/>
    </location>
</feature>
<evidence type="ECO:0000256" key="4">
    <source>
        <dbReference type="ARBA" id="ARBA00022448"/>
    </source>
</evidence>
<feature type="domain" description="MD-2-related lipid-recognition" evidence="10">
    <location>
        <begin position="21"/>
        <end position="141"/>
    </location>
</feature>
<dbReference type="InterPro" id="IPR014756">
    <property type="entry name" value="Ig_E-set"/>
</dbReference>
<evidence type="ECO:0000256" key="6">
    <source>
        <dbReference type="ARBA" id="ARBA00023055"/>
    </source>
</evidence>
<evidence type="ECO:0000256" key="9">
    <source>
        <dbReference type="SAM" id="SignalP"/>
    </source>
</evidence>
<keyword evidence="8" id="KW-0472">Membrane</keyword>
<dbReference type="PANTHER" id="PTHR11306">
    <property type="entry name" value="NIEMANN PICK TYPE C2 PROTEIN NPC2-RELATED"/>
    <property type="match status" value="1"/>
</dbReference>
<dbReference type="Gene3D" id="2.60.40.770">
    <property type="match status" value="1"/>
</dbReference>
<feature type="region of interest" description="Disordered" evidence="7">
    <location>
        <begin position="434"/>
        <end position="473"/>
    </location>
</feature>
<keyword evidence="8" id="KW-0812">Transmembrane</keyword>
<dbReference type="PANTHER" id="PTHR11306:SF0">
    <property type="entry name" value="PHOSPHATIDYLGLYCEROL_PHOSPHATIDYLINOSITOL TRANSFER PROTEIN"/>
    <property type="match status" value="1"/>
</dbReference>
<evidence type="ECO:0000313" key="12">
    <source>
        <dbReference type="Proteomes" id="UP001150062"/>
    </source>
</evidence>